<proteinExistence type="predicted"/>
<protein>
    <submittedName>
        <fullName evidence="7">Amino acid permease</fullName>
    </submittedName>
</protein>
<accession>A0ABX0IM12</accession>
<feature type="transmembrane region" description="Helical" evidence="5">
    <location>
        <begin position="86"/>
        <end position="112"/>
    </location>
</feature>
<keyword evidence="2 5" id="KW-0812">Transmembrane</keyword>
<name>A0ABX0IM12_9FLAO</name>
<dbReference type="PANTHER" id="PTHR11827">
    <property type="entry name" value="SOLUTE CARRIER FAMILY 12, CATION COTRANSPORTERS"/>
    <property type="match status" value="1"/>
</dbReference>
<gene>
    <name evidence="7" type="ORF">FIA58_003630</name>
</gene>
<feature type="transmembrane region" description="Helical" evidence="5">
    <location>
        <begin position="12"/>
        <end position="36"/>
    </location>
</feature>
<evidence type="ECO:0000256" key="1">
    <source>
        <dbReference type="ARBA" id="ARBA00004141"/>
    </source>
</evidence>
<comment type="caution">
    <text evidence="7">The sequence shown here is derived from an EMBL/GenBank/DDBJ whole genome shotgun (WGS) entry which is preliminary data.</text>
</comment>
<keyword evidence="3 5" id="KW-1133">Transmembrane helix</keyword>
<keyword evidence="8" id="KW-1185">Reference proteome</keyword>
<evidence type="ECO:0000313" key="8">
    <source>
        <dbReference type="Proteomes" id="UP000817854"/>
    </source>
</evidence>
<feature type="transmembrane region" description="Helical" evidence="5">
    <location>
        <begin position="393"/>
        <end position="408"/>
    </location>
</feature>
<feature type="transmembrane region" description="Helical" evidence="5">
    <location>
        <begin position="358"/>
        <end position="381"/>
    </location>
</feature>
<reference evidence="7" key="2">
    <citation type="submission" date="2020-02" db="EMBL/GenBank/DDBJ databases">
        <title>Flavobacterium profundi sp. nov., isolated from a deep-sea seamount.</title>
        <authorList>
            <person name="Zhang D.-C."/>
        </authorList>
    </citation>
    <scope>NUCLEOTIDE SEQUENCE</scope>
    <source>
        <strain evidence="7">EC11</strain>
    </source>
</reference>
<dbReference type="Proteomes" id="UP000817854">
    <property type="component" value="Unassembled WGS sequence"/>
</dbReference>
<dbReference type="EMBL" id="VEVQ02000002">
    <property type="protein sequence ID" value="NHN24758.1"/>
    <property type="molecule type" value="Genomic_DNA"/>
</dbReference>
<feature type="transmembrane region" description="Helical" evidence="5">
    <location>
        <begin position="201"/>
        <end position="223"/>
    </location>
</feature>
<dbReference type="InterPro" id="IPR004842">
    <property type="entry name" value="SLC12A_fam"/>
</dbReference>
<comment type="subcellular location">
    <subcellularLocation>
        <location evidence="1">Membrane</location>
        <topology evidence="1">Multi-pass membrane protein</topology>
    </subcellularLocation>
</comment>
<dbReference type="Gene3D" id="1.20.1740.10">
    <property type="entry name" value="Amino acid/polyamine transporter I"/>
    <property type="match status" value="1"/>
</dbReference>
<reference evidence="7" key="1">
    <citation type="submission" date="2019-05" db="EMBL/GenBank/DDBJ databases">
        <authorList>
            <person name="Lianzixin W."/>
        </authorList>
    </citation>
    <scope>NUCLEOTIDE SEQUENCE</scope>
    <source>
        <strain evidence="7">EC11</strain>
    </source>
</reference>
<feature type="transmembrane region" description="Helical" evidence="5">
    <location>
        <begin position="132"/>
        <end position="149"/>
    </location>
</feature>
<feature type="transmembrane region" description="Helical" evidence="5">
    <location>
        <begin position="42"/>
        <end position="65"/>
    </location>
</feature>
<evidence type="ECO:0000259" key="6">
    <source>
        <dbReference type="Pfam" id="PF00324"/>
    </source>
</evidence>
<feature type="transmembrane region" description="Helical" evidence="5">
    <location>
        <begin position="161"/>
        <end position="181"/>
    </location>
</feature>
<keyword evidence="4 5" id="KW-0472">Membrane</keyword>
<dbReference type="InterPro" id="IPR004841">
    <property type="entry name" value="AA-permease/SLC12A_dom"/>
</dbReference>
<feature type="transmembrane region" description="Helical" evidence="5">
    <location>
        <begin position="235"/>
        <end position="257"/>
    </location>
</feature>
<evidence type="ECO:0000256" key="5">
    <source>
        <dbReference type="SAM" id="Phobius"/>
    </source>
</evidence>
<evidence type="ECO:0000256" key="4">
    <source>
        <dbReference type="ARBA" id="ARBA00023136"/>
    </source>
</evidence>
<evidence type="ECO:0000313" key="7">
    <source>
        <dbReference type="EMBL" id="NHN24758.1"/>
    </source>
</evidence>
<evidence type="ECO:0000256" key="3">
    <source>
        <dbReference type="ARBA" id="ARBA00022989"/>
    </source>
</evidence>
<feature type="domain" description="Amino acid permease/ SLC12A" evidence="6">
    <location>
        <begin position="17"/>
        <end position="455"/>
    </location>
</feature>
<dbReference type="RefSeq" id="WP_140960169.1">
    <property type="nucleotide sequence ID" value="NZ_VEVQ02000002.1"/>
</dbReference>
<dbReference type="PANTHER" id="PTHR11827:SF72">
    <property type="entry name" value="GH08340P"/>
    <property type="match status" value="1"/>
</dbReference>
<dbReference type="Pfam" id="PF00324">
    <property type="entry name" value="AA_permease"/>
    <property type="match status" value="1"/>
</dbReference>
<sequence>MENKLQSIKANFGTLPVFLTAISTILGAVMFLRFGYAVGEVGFMGTLLIILIGHLVTIPTAMALAEIATNQKVEGGGEYFIISRSFGLNIGSSIGLALYLSQAISVAFYVIAFAESFEAIKPWISAEFGYTITDNRIFSIPALLVLIWLMITKGADLGMKALYIVVAILFVSLVMFFLGSTDYSSTFDSSLLFQNIDSGKGFFFVFAIIFPAFTGMTAGVGLSGDLKDPKKSIPMGTLAATIIGMIIYVFIALKLSYSASPSDLISDQLIMSKIALWGPIIPLGLAAATISSALGSFMVAPRTLQAIGADNVIPNLKVNTFISKGTAKNNEPKNATIITSVIALVFVLMGDVNAVAEVISMFFMVTYGSLCLISFMQHFAADPSYRPSFKSKWYLSLLGAILCVYLMFKVNTVYAIASILLMVAIYFYITFNNSSKKGMANIFQGVIHQFNRNLQVFLQKSDKENSDDYWRPGVICLNKDSFERLAAFDIMKWISYRYGFGTFIHFEKGYFSKAIKQEADQKLHKLIEMANTTKSNVFLETIINPSNTGAIVQAIQQPGISGHENNMMLFEFKKGTTEWLTDVVDNYNLIASANYDLCILASSDRNFGYRNEIHVWIKKEDYENANLMILLSYIILGHPDWKKAEIKIFAAVDKANLETEKAGLIKLTSTGRLPISSNNIIVIPIDESIDKVELINKKSKMADLTILGFHESSIKTKGIEQFNQYDAIGNVLFVNTLKNKMIK</sequence>
<organism evidence="7 8">
    <name type="scientific">Flavobacterium jejuense</name>
    <dbReference type="NCBI Taxonomy" id="1544455"/>
    <lineage>
        <taxon>Bacteria</taxon>
        <taxon>Pseudomonadati</taxon>
        <taxon>Bacteroidota</taxon>
        <taxon>Flavobacteriia</taxon>
        <taxon>Flavobacteriales</taxon>
        <taxon>Flavobacteriaceae</taxon>
        <taxon>Flavobacterium</taxon>
    </lineage>
</organism>
<feature type="transmembrane region" description="Helical" evidence="5">
    <location>
        <begin position="277"/>
        <end position="300"/>
    </location>
</feature>
<evidence type="ECO:0000256" key="2">
    <source>
        <dbReference type="ARBA" id="ARBA00022692"/>
    </source>
</evidence>